<dbReference type="OrthoDB" id="57532at2"/>
<feature type="chain" id="PRO_5021459872" evidence="3">
    <location>
        <begin position="21"/>
        <end position="654"/>
    </location>
</feature>
<evidence type="ECO:0000313" key="8">
    <source>
        <dbReference type="Proteomes" id="UP000315303"/>
    </source>
</evidence>
<gene>
    <name evidence="7" type="ORF">EPA86_10950</name>
</gene>
<evidence type="ECO:0000259" key="4">
    <source>
        <dbReference type="Pfam" id="PF10566"/>
    </source>
</evidence>
<dbReference type="InterPro" id="IPR017853">
    <property type="entry name" value="GH"/>
</dbReference>
<feature type="signal peptide" evidence="3">
    <location>
        <begin position="1"/>
        <end position="20"/>
    </location>
</feature>
<protein>
    <submittedName>
        <fullName evidence="7">Glycoside hydrolase family 97 protein</fullName>
    </submittedName>
</protein>
<dbReference type="InterPro" id="IPR013780">
    <property type="entry name" value="Glyco_hydro_b"/>
</dbReference>
<evidence type="ECO:0000256" key="1">
    <source>
        <dbReference type="ARBA" id="ARBA00022801"/>
    </source>
</evidence>
<proteinExistence type="predicted"/>
<dbReference type="InterPro" id="IPR014718">
    <property type="entry name" value="GH-type_carb-bd"/>
</dbReference>
<dbReference type="SUPFAM" id="SSF51445">
    <property type="entry name" value="(Trans)glycosidases"/>
    <property type="match status" value="1"/>
</dbReference>
<dbReference type="PANTHER" id="PTHR35803:SF2">
    <property type="entry name" value="RETAINING ALPHA-GALACTOSIDASE"/>
    <property type="match status" value="1"/>
</dbReference>
<keyword evidence="8" id="KW-1185">Reference proteome</keyword>
<dbReference type="Gene3D" id="2.60.40.1180">
    <property type="entry name" value="Golgi alpha-mannosidase II"/>
    <property type="match status" value="1"/>
</dbReference>
<dbReference type="Gene3D" id="3.20.20.70">
    <property type="entry name" value="Aldolase class I"/>
    <property type="match status" value="1"/>
</dbReference>
<dbReference type="EMBL" id="SAWY01000021">
    <property type="protein sequence ID" value="TPH14612.1"/>
    <property type="molecule type" value="Genomic_DNA"/>
</dbReference>
<dbReference type="PANTHER" id="PTHR35803">
    <property type="entry name" value="GLUCAN 1,4-ALPHA-GLUCOSIDASE SUSB-RELATED"/>
    <property type="match status" value="1"/>
</dbReference>
<dbReference type="InterPro" id="IPR029483">
    <property type="entry name" value="GH97_C"/>
</dbReference>
<feature type="domain" description="Glycosyl-hydrolase 97 N-terminal" evidence="5">
    <location>
        <begin position="25"/>
        <end position="285"/>
    </location>
</feature>
<dbReference type="GO" id="GO:0030246">
    <property type="term" value="F:carbohydrate binding"/>
    <property type="evidence" value="ECO:0007669"/>
    <property type="project" value="InterPro"/>
</dbReference>
<evidence type="ECO:0000256" key="3">
    <source>
        <dbReference type="SAM" id="SignalP"/>
    </source>
</evidence>
<keyword evidence="3" id="KW-0732">Signal</keyword>
<dbReference type="InterPro" id="IPR029486">
    <property type="entry name" value="GH97_N"/>
</dbReference>
<feature type="domain" description="Glycosyl-hydrolase 97 C-terminal oligomerisation" evidence="6">
    <location>
        <begin position="555"/>
        <end position="651"/>
    </location>
</feature>
<dbReference type="Pfam" id="PF14509">
    <property type="entry name" value="GH97_C"/>
    <property type="match status" value="1"/>
</dbReference>
<dbReference type="GO" id="GO:0016798">
    <property type="term" value="F:hydrolase activity, acting on glycosyl bonds"/>
    <property type="evidence" value="ECO:0007669"/>
    <property type="project" value="UniProtKB-KW"/>
</dbReference>
<dbReference type="InterPro" id="IPR052720">
    <property type="entry name" value="Glycosyl_hydrolase_97"/>
</dbReference>
<dbReference type="Proteomes" id="UP000315303">
    <property type="component" value="Unassembled WGS sequence"/>
</dbReference>
<dbReference type="Gene3D" id="2.70.98.10">
    <property type="match status" value="1"/>
</dbReference>
<dbReference type="RefSeq" id="WP_140603513.1">
    <property type="nucleotide sequence ID" value="NZ_SAWY01000021.1"/>
</dbReference>
<keyword evidence="2" id="KW-0326">Glycosidase</keyword>
<feature type="domain" description="Glycosyl-hydrolase 97 catalytic" evidence="4">
    <location>
        <begin position="305"/>
        <end position="457"/>
    </location>
</feature>
<comment type="caution">
    <text evidence="7">The sequence shown here is derived from an EMBL/GenBank/DDBJ whole genome shotgun (WGS) entry which is preliminary data.</text>
</comment>
<evidence type="ECO:0000259" key="5">
    <source>
        <dbReference type="Pfam" id="PF14508"/>
    </source>
</evidence>
<dbReference type="InterPro" id="IPR013785">
    <property type="entry name" value="Aldolase_TIM"/>
</dbReference>
<keyword evidence="1 7" id="KW-0378">Hydrolase</keyword>
<organism evidence="7 8">
    <name type="scientific">Litorilituus lipolyticus</name>
    <dbReference type="NCBI Taxonomy" id="2491017"/>
    <lineage>
        <taxon>Bacteria</taxon>
        <taxon>Pseudomonadati</taxon>
        <taxon>Pseudomonadota</taxon>
        <taxon>Gammaproteobacteria</taxon>
        <taxon>Alteromonadales</taxon>
        <taxon>Colwelliaceae</taxon>
        <taxon>Litorilituus</taxon>
    </lineage>
</organism>
<evidence type="ECO:0000259" key="6">
    <source>
        <dbReference type="Pfam" id="PF14509"/>
    </source>
</evidence>
<dbReference type="InterPro" id="IPR019563">
    <property type="entry name" value="GH97_catalytic"/>
</dbReference>
<sequence length="654" mass="74302">MNKVLSLLLFVVFVSFSAFSKTISLSSPDKKITLKVSNQPSYIEYDITSHNELIISKAKANISLTSSKYEQAKLEYHSHKITSVNQVINPVVQQKSKEVVENYNQLTVQFDSGLSIEFRVFNEGVAYRFRTKSARDMVILDEEVSLNFADDFTAQYPLEKGFYSHNERSYITKKITDISAKNLASLPLLVETENQKVVFTESSLKDYPGLWVVGANSNSLIGTQPKRVKSAELKKDSDRNENITQRYNDIAVINKKQGMDFPWRIFAISQNDAELLTNELSFLLANELEIDDPSWIKPGKVAWDWWNANNIYGVDFNSGINTKTYKYYIDFASKFGIEYIILDEGWYELGDALNIVPEIDLAEIISYGKSKNVDIILWVIWETVEQDLANILSQYADWGVKGIKVDFMQRDDQAMVQYYWRVAKEAAKNKLLVNFHGSYKPAGLRRAYPNVITREGVRGLEHNKWGDYITAEHNLTLPFIRMLAGPMDYTPGAMVNTQPENFRISFNRPMSKTTRAHQLALYVVFESPLQMLADSPSNYLANEQSTAFISKVPTVWDETKILSAKFQDHIISARRSGNDWFIGVLGNSKARNFDIDLSFLGQGEYQMISMSDGVNADKFASDIKKQTSKVTSQSKINVELAPSGGWVARITTSK</sequence>
<evidence type="ECO:0000313" key="7">
    <source>
        <dbReference type="EMBL" id="TPH14612.1"/>
    </source>
</evidence>
<accession>A0A502KSQ6</accession>
<dbReference type="Pfam" id="PF14508">
    <property type="entry name" value="GH97_N"/>
    <property type="match status" value="1"/>
</dbReference>
<reference evidence="7 8" key="1">
    <citation type="submission" date="2019-01" db="EMBL/GenBank/DDBJ databases">
        <title>Litorilituus lipolytica sp. nov., isolated from intertidal sand of the Yellow Sea in China.</title>
        <authorList>
            <person name="Liu A."/>
        </authorList>
    </citation>
    <scope>NUCLEOTIDE SEQUENCE [LARGE SCALE GENOMIC DNA]</scope>
    <source>
        <strain evidence="7 8">RZ04</strain>
    </source>
</reference>
<dbReference type="Pfam" id="PF10566">
    <property type="entry name" value="Glyco_hydro_97"/>
    <property type="match status" value="1"/>
</dbReference>
<evidence type="ECO:0000256" key="2">
    <source>
        <dbReference type="ARBA" id="ARBA00023295"/>
    </source>
</evidence>
<dbReference type="AlphaFoldDB" id="A0A502KSQ6"/>
<name>A0A502KSQ6_9GAMM</name>